<keyword evidence="3" id="KW-0812">Transmembrane</keyword>
<evidence type="ECO:0000256" key="1">
    <source>
        <dbReference type="ARBA" id="ARBA00004571"/>
    </source>
</evidence>
<accession>A0A3B0ZGQ7</accession>
<evidence type="ECO:0000256" key="3">
    <source>
        <dbReference type="ARBA" id="ARBA00022692"/>
    </source>
</evidence>
<dbReference type="Gene3D" id="2.40.160.60">
    <property type="entry name" value="Outer membrane protein transport protein (OMPP1/FadL/TodX)"/>
    <property type="match status" value="1"/>
</dbReference>
<dbReference type="GO" id="GO:0009279">
    <property type="term" value="C:cell outer membrane"/>
    <property type="evidence" value="ECO:0007669"/>
    <property type="project" value="UniProtKB-SubCell"/>
</dbReference>
<feature type="non-terminal residue" evidence="7">
    <location>
        <position position="1"/>
    </location>
</feature>
<keyword evidence="4" id="KW-0732">Signal</keyword>
<dbReference type="EMBL" id="UOFS01000002">
    <property type="protein sequence ID" value="VAW90811.1"/>
    <property type="molecule type" value="Genomic_DNA"/>
</dbReference>
<proteinExistence type="predicted"/>
<dbReference type="AlphaFoldDB" id="A0A3B0ZGQ7"/>
<gene>
    <name evidence="7" type="ORF">MNBD_GAMMA22-281</name>
</gene>
<name>A0A3B0ZGQ7_9ZZZZ</name>
<keyword evidence="5" id="KW-0472">Membrane</keyword>
<sequence>FFGITVPVNEKSTFALSMAAAGGMNTEYKTNFGDGTTLIDKLTKETGLNLEQVYLTGTFGRKLNKDTSAGVSIIYAYQRFEATGLGIFGKFPNTVVDDTKLTNNGIDESSGVGYKIGVQTGTTNFRLGFSYQPRIKMSKFQKYSSLFANQGEFDIPPVINAGFAWTISKFTLAFDYQNINYEDIETFSNSISKFTDEGKLFGSSNGPGFGWRSIDVYKLGFEYQYSDDWTFRTGWNKGDNPVQKGEVSLAFLAPAIITDHFTFGYTNKLSDSSSYSMNYVHSFKNTMTDEFSPTFGGGTITIEMEQKALEFGYTKIF</sequence>
<keyword evidence="2" id="KW-1134">Transmembrane beta strand</keyword>
<evidence type="ECO:0000313" key="7">
    <source>
        <dbReference type="EMBL" id="VAW90811.1"/>
    </source>
</evidence>
<keyword evidence="6" id="KW-0998">Cell outer membrane</keyword>
<dbReference type="PANTHER" id="PTHR35093">
    <property type="entry name" value="OUTER MEMBRANE PROTEIN NMB0088-RELATED"/>
    <property type="match status" value="1"/>
</dbReference>
<dbReference type="GO" id="GO:0015483">
    <property type="term" value="F:long-chain fatty acid transporting porin activity"/>
    <property type="evidence" value="ECO:0007669"/>
    <property type="project" value="TreeGrafter"/>
</dbReference>
<dbReference type="SUPFAM" id="SSF56935">
    <property type="entry name" value="Porins"/>
    <property type="match status" value="1"/>
</dbReference>
<evidence type="ECO:0000256" key="4">
    <source>
        <dbReference type="ARBA" id="ARBA00022729"/>
    </source>
</evidence>
<dbReference type="InterPro" id="IPR005017">
    <property type="entry name" value="OMPP1/FadL/TodX"/>
</dbReference>
<dbReference type="PANTHER" id="PTHR35093:SF8">
    <property type="entry name" value="OUTER MEMBRANE PROTEIN NMB0088-RELATED"/>
    <property type="match status" value="1"/>
</dbReference>
<evidence type="ECO:0000256" key="2">
    <source>
        <dbReference type="ARBA" id="ARBA00022452"/>
    </source>
</evidence>
<dbReference type="Pfam" id="PF03349">
    <property type="entry name" value="Toluene_X"/>
    <property type="match status" value="1"/>
</dbReference>
<reference evidence="7" key="1">
    <citation type="submission" date="2018-06" db="EMBL/GenBank/DDBJ databases">
        <authorList>
            <person name="Zhirakovskaya E."/>
        </authorList>
    </citation>
    <scope>NUCLEOTIDE SEQUENCE</scope>
</reference>
<organism evidence="7">
    <name type="scientific">hydrothermal vent metagenome</name>
    <dbReference type="NCBI Taxonomy" id="652676"/>
    <lineage>
        <taxon>unclassified sequences</taxon>
        <taxon>metagenomes</taxon>
        <taxon>ecological metagenomes</taxon>
    </lineage>
</organism>
<evidence type="ECO:0000256" key="5">
    <source>
        <dbReference type="ARBA" id="ARBA00023136"/>
    </source>
</evidence>
<protein>
    <submittedName>
        <fullName evidence="7">Putative facilitator of salicylate uptake</fullName>
    </submittedName>
</protein>
<evidence type="ECO:0000256" key="6">
    <source>
        <dbReference type="ARBA" id="ARBA00023237"/>
    </source>
</evidence>
<comment type="subcellular location">
    <subcellularLocation>
        <location evidence="1">Cell outer membrane</location>
        <topology evidence="1">Multi-pass membrane protein</topology>
    </subcellularLocation>
</comment>